<keyword evidence="3" id="KW-1185">Reference proteome</keyword>
<accession>A0A7J7MQA8</accession>
<dbReference type="EMBL" id="JACGCM010001293">
    <property type="protein sequence ID" value="KAF6156898.1"/>
    <property type="molecule type" value="Genomic_DNA"/>
</dbReference>
<name>A0A7J7MQA8_9MAGN</name>
<comment type="caution">
    <text evidence="2">The sequence shown here is derived from an EMBL/GenBank/DDBJ whole genome shotgun (WGS) entry which is preliminary data.</text>
</comment>
<feature type="domain" description="GT-1/4-like C-terminal" evidence="1">
    <location>
        <begin position="152"/>
        <end position="212"/>
    </location>
</feature>
<feature type="domain" description="GT-1/4-like C-terminal" evidence="1">
    <location>
        <begin position="263"/>
        <end position="327"/>
    </location>
</feature>
<protein>
    <recommendedName>
        <fullName evidence="1">GT-1/4-like C-terminal domain-containing protein</fullName>
    </recommendedName>
</protein>
<dbReference type="OrthoDB" id="691673at2759"/>
<evidence type="ECO:0000259" key="1">
    <source>
        <dbReference type="Pfam" id="PF26214"/>
    </source>
</evidence>
<evidence type="ECO:0000313" key="3">
    <source>
        <dbReference type="Proteomes" id="UP000541444"/>
    </source>
</evidence>
<sequence>MSQPHSSGRSTLNLERRLDHDGHPLAITAADTVAANGVPPWNWRETPINGINRDNIQLSFPNEDMNFCWYGGVPYPLHSALFFLVIAPKIPGRFNRELPFVGRTPKCFTINSVLGPEEIYPCRVAVPKIPALLKQETHLDARGENSTSYGGRVILVKWGDFTKRIGIDGTTDAIKDAIKSAFGLRTSRAFWLEDEDEVVRSLDRDMPLGTYTLHLDDVSWQLVGSRVGNSGVKFYLLPNFLSFALKTVIWSTKTMQPTNHEFGITIKVCIYEESERITVRAEEKTFYTKEDFHDFLTHRGWNGLREYNAFRNVDTMDELRPGAMYQGVRSISGD</sequence>
<reference evidence="2 3" key="1">
    <citation type="journal article" date="2020" name="IScience">
        <title>Genome Sequencing of the Endangered Kingdonia uniflora (Circaeasteraceae, Ranunculales) Reveals Potential Mechanisms of Evolutionary Specialization.</title>
        <authorList>
            <person name="Sun Y."/>
            <person name="Deng T."/>
            <person name="Zhang A."/>
            <person name="Moore M.J."/>
            <person name="Landis J.B."/>
            <person name="Lin N."/>
            <person name="Zhang H."/>
            <person name="Zhang X."/>
            <person name="Huang J."/>
            <person name="Zhang X."/>
            <person name="Sun H."/>
            <person name="Wang H."/>
        </authorList>
    </citation>
    <scope>NUCLEOTIDE SEQUENCE [LARGE SCALE GENOMIC DNA]</scope>
    <source>
        <strain evidence="2">TB1705</strain>
        <tissue evidence="2">Leaf</tissue>
    </source>
</reference>
<dbReference type="AlphaFoldDB" id="A0A7J7MQA8"/>
<organism evidence="2 3">
    <name type="scientific">Kingdonia uniflora</name>
    <dbReference type="NCBI Taxonomy" id="39325"/>
    <lineage>
        <taxon>Eukaryota</taxon>
        <taxon>Viridiplantae</taxon>
        <taxon>Streptophyta</taxon>
        <taxon>Embryophyta</taxon>
        <taxon>Tracheophyta</taxon>
        <taxon>Spermatophyta</taxon>
        <taxon>Magnoliopsida</taxon>
        <taxon>Ranunculales</taxon>
        <taxon>Circaeasteraceae</taxon>
        <taxon>Kingdonia</taxon>
    </lineage>
</organism>
<proteinExistence type="predicted"/>
<dbReference type="Pfam" id="PF26214">
    <property type="entry name" value="Ubiquitin_GT-1"/>
    <property type="match status" value="2"/>
</dbReference>
<dbReference type="InterPro" id="IPR058943">
    <property type="entry name" value="GT-1/4_C"/>
</dbReference>
<dbReference type="Proteomes" id="UP000541444">
    <property type="component" value="Unassembled WGS sequence"/>
</dbReference>
<evidence type="ECO:0000313" key="2">
    <source>
        <dbReference type="EMBL" id="KAF6156898.1"/>
    </source>
</evidence>
<gene>
    <name evidence="2" type="ORF">GIB67_000438</name>
</gene>